<dbReference type="PROSITE" id="PS51109">
    <property type="entry name" value="G5"/>
    <property type="match status" value="1"/>
</dbReference>
<dbReference type="InterPro" id="IPR036779">
    <property type="entry name" value="LysM_dom_sf"/>
</dbReference>
<keyword evidence="3" id="KW-0472">Membrane</keyword>
<dbReference type="PANTHER" id="PTHR21666">
    <property type="entry name" value="PEPTIDASE-RELATED"/>
    <property type="match status" value="1"/>
</dbReference>
<feature type="transmembrane region" description="Helical" evidence="3">
    <location>
        <begin position="84"/>
        <end position="104"/>
    </location>
</feature>
<evidence type="ECO:0000256" key="3">
    <source>
        <dbReference type="SAM" id="Phobius"/>
    </source>
</evidence>
<evidence type="ECO:0000313" key="7">
    <source>
        <dbReference type="Proteomes" id="UP000199287"/>
    </source>
</evidence>
<dbReference type="Gene3D" id="3.10.350.10">
    <property type="entry name" value="LysM domain"/>
    <property type="match status" value="1"/>
</dbReference>
<dbReference type="InterPro" id="IPR018392">
    <property type="entry name" value="LysM"/>
</dbReference>
<dbReference type="OrthoDB" id="9809488at2"/>
<dbReference type="InterPro" id="IPR050570">
    <property type="entry name" value="Cell_wall_metabolism_enzyme"/>
</dbReference>
<keyword evidence="2" id="KW-0175">Coiled coil</keyword>
<dbReference type="Proteomes" id="UP000199287">
    <property type="component" value="Unassembled WGS sequence"/>
</dbReference>
<gene>
    <name evidence="6" type="ORF">SAMN05192551_10938</name>
</gene>
<keyword evidence="3" id="KW-1133">Transmembrane helix</keyword>
<keyword evidence="7" id="KW-1185">Reference proteome</keyword>
<dbReference type="RefSeq" id="WP_093373210.1">
    <property type="nucleotide sequence ID" value="NZ_FOQA01000009.1"/>
</dbReference>
<keyword evidence="6" id="KW-0378">Hydrolase</keyword>
<dbReference type="SUPFAM" id="SSF51261">
    <property type="entry name" value="Duplicated hybrid motif"/>
    <property type="match status" value="1"/>
</dbReference>
<accession>A0A1I3GHH1</accession>
<dbReference type="Pfam" id="PF07501">
    <property type="entry name" value="G5"/>
    <property type="match status" value="1"/>
</dbReference>
<dbReference type="Gene3D" id="2.20.230.10">
    <property type="entry name" value="Resuscitation-promoting factor rpfb"/>
    <property type="match status" value="1"/>
</dbReference>
<dbReference type="STRING" id="69895.SAMN05192551_10938"/>
<dbReference type="CDD" id="cd12797">
    <property type="entry name" value="M23_peptidase"/>
    <property type="match status" value="1"/>
</dbReference>
<sequence length="522" mass="59102">MKDQQPGKIDPAQLYQKAKKYLYKYGQKTAIQTKETAVNVKRNLGEIKQEIKPWAAKLQQKTIALKDKTLIYWQSRNKEQKQKIMAMGAAAVVMITSVVAYHQYQESLRAYEIYMEGDLIGTVRQEEELEEAIDALQQEMRRLYDMKAYIPEDQEWVEVKARDRDLSSKEALVSGIKSQLGQQVQAIEIQVEGEPLVTLRTKEDANKLLAKIQEPYLKEDIEYLEVGFLEAVDIVEKPAQLSEIRRLEDALQFIRTGTDEEKVYTVEPGDSSWVIAQRNEMTVDEIAEANPEINVELLSIGQEINLIVPKPYLTVTSRYYVEQTEEIPFETEDVETDSMYEGDRRITVQGQEGRRDIQAYITEKNGKIADREIIEEKIHVEPVTRVVAVGTKERPATMATGTFINPTTGRLTSPFGMRGGRRHTGIDIANSTGTPIKAADAGRVSHAGSRGAYGRLVIIDHENGYQTYYAHMDRISVSSGERVHKDQLIGTVGSTGRSTGPHLHFEVRKNGTPVNPMGYVRY</sequence>
<evidence type="ECO:0000259" key="4">
    <source>
        <dbReference type="PROSITE" id="PS51109"/>
    </source>
</evidence>
<name>A0A1I3GHH1_9FIRM</name>
<dbReference type="SMART" id="SM01208">
    <property type="entry name" value="G5"/>
    <property type="match status" value="1"/>
</dbReference>
<keyword evidence="3" id="KW-0812">Transmembrane</keyword>
<feature type="domain" description="LysM" evidence="5">
    <location>
        <begin position="262"/>
        <end position="306"/>
    </location>
</feature>
<dbReference type="CDD" id="cd00118">
    <property type="entry name" value="LysM"/>
    <property type="match status" value="1"/>
</dbReference>
<dbReference type="Gene3D" id="2.70.70.10">
    <property type="entry name" value="Glucose Permease (Domain IIA)"/>
    <property type="match status" value="1"/>
</dbReference>
<evidence type="ECO:0000256" key="1">
    <source>
        <dbReference type="ARBA" id="ARBA00022729"/>
    </source>
</evidence>
<dbReference type="SUPFAM" id="SSF54106">
    <property type="entry name" value="LysM domain"/>
    <property type="match status" value="1"/>
</dbReference>
<dbReference type="AlphaFoldDB" id="A0A1I3GHH1"/>
<reference evidence="7" key="1">
    <citation type="submission" date="2016-10" db="EMBL/GenBank/DDBJ databases">
        <authorList>
            <person name="Varghese N."/>
            <person name="Submissions S."/>
        </authorList>
    </citation>
    <scope>NUCLEOTIDE SEQUENCE [LARGE SCALE GENOMIC DNA]</scope>
    <source>
        <strain evidence="7">Z-7934</strain>
    </source>
</reference>
<dbReference type="InterPro" id="IPR011098">
    <property type="entry name" value="G5_dom"/>
</dbReference>
<dbReference type="InterPro" id="IPR016047">
    <property type="entry name" value="M23ase_b-sheet_dom"/>
</dbReference>
<dbReference type="PANTHER" id="PTHR21666:SF289">
    <property type="entry name" value="L-ALA--D-GLU ENDOPEPTIDASE"/>
    <property type="match status" value="1"/>
</dbReference>
<feature type="coiled-coil region" evidence="2">
    <location>
        <begin position="119"/>
        <end position="146"/>
    </location>
</feature>
<protein>
    <submittedName>
        <fullName evidence="6">Murein DD-endopeptidase MepM and murein hydrolase activator NlpD, contain LysM domain</fullName>
    </submittedName>
</protein>
<evidence type="ECO:0000259" key="5">
    <source>
        <dbReference type="PROSITE" id="PS51782"/>
    </source>
</evidence>
<organism evidence="6 7">
    <name type="scientific">Tindallia magadiensis</name>
    <dbReference type="NCBI Taxonomy" id="69895"/>
    <lineage>
        <taxon>Bacteria</taxon>
        <taxon>Bacillati</taxon>
        <taxon>Bacillota</taxon>
        <taxon>Clostridia</taxon>
        <taxon>Peptostreptococcales</taxon>
        <taxon>Tindalliaceae</taxon>
        <taxon>Tindallia</taxon>
    </lineage>
</organism>
<feature type="domain" description="G5" evidence="4">
    <location>
        <begin position="312"/>
        <end position="393"/>
    </location>
</feature>
<keyword evidence="1" id="KW-0732">Signal</keyword>
<dbReference type="EMBL" id="FOQA01000009">
    <property type="protein sequence ID" value="SFI22692.1"/>
    <property type="molecule type" value="Genomic_DNA"/>
</dbReference>
<evidence type="ECO:0000256" key="2">
    <source>
        <dbReference type="SAM" id="Coils"/>
    </source>
</evidence>
<dbReference type="GO" id="GO:0004222">
    <property type="term" value="F:metalloendopeptidase activity"/>
    <property type="evidence" value="ECO:0007669"/>
    <property type="project" value="TreeGrafter"/>
</dbReference>
<dbReference type="SMART" id="SM00257">
    <property type="entry name" value="LysM"/>
    <property type="match status" value="1"/>
</dbReference>
<evidence type="ECO:0000313" key="6">
    <source>
        <dbReference type="EMBL" id="SFI22692.1"/>
    </source>
</evidence>
<dbReference type="InterPro" id="IPR011055">
    <property type="entry name" value="Dup_hybrid_motif"/>
</dbReference>
<dbReference type="Pfam" id="PF01551">
    <property type="entry name" value="Peptidase_M23"/>
    <property type="match status" value="1"/>
</dbReference>
<proteinExistence type="predicted"/>
<dbReference type="PROSITE" id="PS51782">
    <property type="entry name" value="LYSM"/>
    <property type="match status" value="1"/>
</dbReference>
<dbReference type="Pfam" id="PF01476">
    <property type="entry name" value="LysM"/>
    <property type="match status" value="1"/>
</dbReference>